<evidence type="ECO:0000256" key="8">
    <source>
        <dbReference type="ARBA" id="ARBA00023136"/>
    </source>
</evidence>
<sequence>MYNFPLKSVQIPVGHIQPVPLADCLSITLLELKTTLNDTKNFLSNWDDSDDTPCKWTGITCNPADSTVFSMALHQNSLHGVIPSEIGNCSDLRALYLRSNYLQGGIPSDIGNLSSLTIMDLSSNLLKGAIPSSLGRLTRLRSLNISTNFLSGEIPDVGVLSTFGNDSFIGNLDLCGRQVNKPCRTSLGFPAVLPHAESDEATVPTKRSSHYIKGIVIGAMSILGLVLVVLLSFLWIWFLSKKERAAKKYTEVKKQVHHDTGTKLITFHGDLPYPSCEIIEKLESLDVEDVVGSGGFGTVYRMVMNDCGTFAVKRIDRSREGSDQVFERELEILGSVKHINLVNLRGYCRLPSQKLLIYDYLAMGSLDDFLHELLHKSGLDNLMNTLLRENRLVDVVDRRCTDTDAETVEAIIEIAVKCTDANPDDRPAMQQVLQFLEEEVMSPYPSDFYDSHSDYA</sequence>
<dbReference type="InterPro" id="IPR017441">
    <property type="entry name" value="Protein_kinase_ATP_BS"/>
</dbReference>
<dbReference type="Pfam" id="PF08263">
    <property type="entry name" value="LRRNT_2"/>
    <property type="match status" value="1"/>
</dbReference>
<dbReference type="Gene3D" id="1.10.510.10">
    <property type="entry name" value="Transferase(Phosphotransferase) domain 1"/>
    <property type="match status" value="1"/>
</dbReference>
<dbReference type="PANTHER" id="PTHR48007:SF76">
    <property type="entry name" value="OS03G0145102 PROTEIN"/>
    <property type="match status" value="1"/>
</dbReference>
<dbReference type="InterPro" id="IPR046959">
    <property type="entry name" value="PRK1-6/SRF4-like"/>
</dbReference>
<evidence type="ECO:0000256" key="1">
    <source>
        <dbReference type="ARBA" id="ARBA00004479"/>
    </source>
</evidence>
<keyword evidence="14" id="KW-1185">Reference proteome</keyword>
<keyword evidence="3" id="KW-0433">Leucine-rich repeat</keyword>
<dbReference type="FunFam" id="3.80.10.10:FF:000275">
    <property type="entry name" value="Leucine-rich repeat receptor-like protein kinase"/>
    <property type="match status" value="1"/>
</dbReference>
<comment type="caution">
    <text evidence="13">The sequence shown here is derived from an EMBL/GenBank/DDBJ whole genome shotgun (WGS) entry which is preliminary data.</text>
</comment>
<dbReference type="InterPro" id="IPR000719">
    <property type="entry name" value="Prot_kinase_dom"/>
</dbReference>
<evidence type="ECO:0000256" key="4">
    <source>
        <dbReference type="ARBA" id="ARBA00022692"/>
    </source>
</evidence>
<keyword evidence="10" id="KW-0547">Nucleotide-binding</keyword>
<keyword evidence="9" id="KW-0325">Glycoprotein</keyword>
<dbReference type="PROSITE" id="PS00107">
    <property type="entry name" value="PROTEIN_KINASE_ATP"/>
    <property type="match status" value="1"/>
</dbReference>
<dbReference type="Gene3D" id="3.80.10.10">
    <property type="entry name" value="Ribonuclease Inhibitor"/>
    <property type="match status" value="1"/>
</dbReference>
<organism evidence="13 14">
    <name type="scientific">Rhododendron williamsianum</name>
    <dbReference type="NCBI Taxonomy" id="262921"/>
    <lineage>
        <taxon>Eukaryota</taxon>
        <taxon>Viridiplantae</taxon>
        <taxon>Streptophyta</taxon>
        <taxon>Embryophyta</taxon>
        <taxon>Tracheophyta</taxon>
        <taxon>Spermatophyta</taxon>
        <taxon>Magnoliopsida</taxon>
        <taxon>eudicotyledons</taxon>
        <taxon>Gunneridae</taxon>
        <taxon>Pentapetalae</taxon>
        <taxon>asterids</taxon>
        <taxon>Ericales</taxon>
        <taxon>Ericaceae</taxon>
        <taxon>Ericoideae</taxon>
        <taxon>Rhodoreae</taxon>
        <taxon>Rhododendron</taxon>
    </lineage>
</organism>
<dbReference type="GO" id="GO:0016020">
    <property type="term" value="C:membrane"/>
    <property type="evidence" value="ECO:0007669"/>
    <property type="project" value="UniProtKB-SubCell"/>
</dbReference>
<feature type="non-terminal residue" evidence="13">
    <location>
        <position position="1"/>
    </location>
</feature>
<keyword evidence="6" id="KW-0677">Repeat</keyword>
<dbReference type="InterPro" id="IPR013210">
    <property type="entry name" value="LRR_N_plant-typ"/>
</dbReference>
<evidence type="ECO:0000313" key="14">
    <source>
        <dbReference type="Proteomes" id="UP000428333"/>
    </source>
</evidence>
<dbReference type="PROSITE" id="PS50011">
    <property type="entry name" value="PROTEIN_KINASE_DOM"/>
    <property type="match status" value="1"/>
</dbReference>
<evidence type="ECO:0000256" key="2">
    <source>
        <dbReference type="ARBA" id="ARBA00009592"/>
    </source>
</evidence>
<evidence type="ECO:0000256" key="3">
    <source>
        <dbReference type="ARBA" id="ARBA00022614"/>
    </source>
</evidence>
<proteinExistence type="inferred from homology"/>
<keyword evidence="10" id="KW-0067">ATP-binding</keyword>
<keyword evidence="8 11" id="KW-0472">Membrane</keyword>
<keyword evidence="4 11" id="KW-0812">Transmembrane</keyword>
<evidence type="ECO:0000256" key="10">
    <source>
        <dbReference type="PROSITE-ProRule" id="PRU10141"/>
    </source>
</evidence>
<keyword evidence="7 11" id="KW-1133">Transmembrane helix</keyword>
<dbReference type="InterPro" id="IPR001611">
    <property type="entry name" value="Leu-rich_rpt"/>
</dbReference>
<dbReference type="Pfam" id="PF00069">
    <property type="entry name" value="Pkinase"/>
    <property type="match status" value="1"/>
</dbReference>
<comment type="similarity">
    <text evidence="2">Belongs to the RLP family.</text>
</comment>
<dbReference type="EMBL" id="QEFC01000039">
    <property type="protein sequence ID" value="KAE9467289.1"/>
    <property type="molecule type" value="Genomic_DNA"/>
</dbReference>
<evidence type="ECO:0000256" key="9">
    <source>
        <dbReference type="ARBA" id="ARBA00023180"/>
    </source>
</evidence>
<accession>A0A6A4MLX8</accession>
<reference evidence="13 14" key="1">
    <citation type="journal article" date="2019" name="Genome Biol. Evol.">
        <title>The Rhododendron genome and chromosomal organization provide insight into shared whole-genome duplications across the heath family (Ericaceae).</title>
        <authorList>
            <person name="Soza V.L."/>
            <person name="Lindsley D."/>
            <person name="Waalkes A."/>
            <person name="Ramage E."/>
            <person name="Patwardhan R.P."/>
            <person name="Burton J.N."/>
            <person name="Adey A."/>
            <person name="Kumar A."/>
            <person name="Qiu R."/>
            <person name="Shendure J."/>
            <person name="Hall B."/>
        </authorList>
    </citation>
    <scope>NUCLEOTIDE SEQUENCE [LARGE SCALE GENOMIC DNA]</scope>
    <source>
        <strain evidence="13">RSF 1966-606</strain>
    </source>
</reference>
<feature type="transmembrane region" description="Helical" evidence="11">
    <location>
        <begin position="215"/>
        <end position="239"/>
    </location>
</feature>
<dbReference type="SUPFAM" id="SSF52058">
    <property type="entry name" value="L domain-like"/>
    <property type="match status" value="1"/>
</dbReference>
<dbReference type="GO" id="GO:0004672">
    <property type="term" value="F:protein kinase activity"/>
    <property type="evidence" value="ECO:0007669"/>
    <property type="project" value="InterPro"/>
</dbReference>
<evidence type="ECO:0000313" key="13">
    <source>
        <dbReference type="EMBL" id="KAE9467289.1"/>
    </source>
</evidence>
<evidence type="ECO:0000256" key="5">
    <source>
        <dbReference type="ARBA" id="ARBA00022729"/>
    </source>
</evidence>
<dbReference type="InterPro" id="IPR011009">
    <property type="entry name" value="Kinase-like_dom_sf"/>
</dbReference>
<dbReference type="Proteomes" id="UP000428333">
    <property type="component" value="Linkage Group LG01"/>
</dbReference>
<comment type="subcellular location">
    <subcellularLocation>
        <location evidence="1">Membrane</location>
        <topology evidence="1">Single-pass type I membrane protein</topology>
    </subcellularLocation>
</comment>
<evidence type="ECO:0000256" key="7">
    <source>
        <dbReference type="ARBA" id="ARBA00022989"/>
    </source>
</evidence>
<protein>
    <recommendedName>
        <fullName evidence="12">Protein kinase domain-containing protein</fullName>
    </recommendedName>
</protein>
<feature type="binding site" evidence="10">
    <location>
        <position position="313"/>
    </location>
    <ligand>
        <name>ATP</name>
        <dbReference type="ChEBI" id="CHEBI:30616"/>
    </ligand>
</feature>
<dbReference type="Gene3D" id="3.30.200.20">
    <property type="entry name" value="Phosphorylase Kinase, domain 1"/>
    <property type="match status" value="1"/>
</dbReference>
<evidence type="ECO:0000256" key="11">
    <source>
        <dbReference type="SAM" id="Phobius"/>
    </source>
</evidence>
<gene>
    <name evidence="13" type="ORF">C3L33_00798</name>
</gene>
<dbReference type="Pfam" id="PF13855">
    <property type="entry name" value="LRR_8"/>
    <property type="match status" value="1"/>
</dbReference>
<dbReference type="OrthoDB" id="4062651at2759"/>
<name>A0A6A4MLX8_9ERIC</name>
<dbReference type="GO" id="GO:0005524">
    <property type="term" value="F:ATP binding"/>
    <property type="evidence" value="ECO:0007669"/>
    <property type="project" value="UniProtKB-UniRule"/>
</dbReference>
<dbReference type="SUPFAM" id="SSF56112">
    <property type="entry name" value="Protein kinase-like (PK-like)"/>
    <property type="match status" value="1"/>
</dbReference>
<evidence type="ECO:0000256" key="6">
    <source>
        <dbReference type="ARBA" id="ARBA00022737"/>
    </source>
</evidence>
<feature type="domain" description="Protein kinase" evidence="12">
    <location>
        <begin position="285"/>
        <end position="456"/>
    </location>
</feature>
<dbReference type="AlphaFoldDB" id="A0A6A4MLX8"/>
<dbReference type="PANTHER" id="PTHR48007">
    <property type="entry name" value="LEUCINE-RICH REPEAT RECEPTOR-LIKE PROTEIN KINASE PXC1"/>
    <property type="match status" value="1"/>
</dbReference>
<dbReference type="InterPro" id="IPR032675">
    <property type="entry name" value="LRR_dom_sf"/>
</dbReference>
<evidence type="ECO:0000259" key="12">
    <source>
        <dbReference type="PROSITE" id="PS50011"/>
    </source>
</evidence>
<keyword evidence="5" id="KW-0732">Signal</keyword>